<gene>
    <name evidence="1" type="ORF">HMPREF0581_1217</name>
</gene>
<sequence length="44" mass="5029">MIDYDKIAGNMRPDCVKDDGPLREPIAKLAKILMEQIRSTRRGI</sequence>
<name>X8ITJ2_9FIRM</name>
<dbReference type="Proteomes" id="UP000022645">
    <property type="component" value="Unassembled WGS sequence"/>
</dbReference>
<dbReference type="EMBL" id="JALU01000016">
    <property type="protein sequence ID" value="EUC52494.1"/>
    <property type="molecule type" value="Genomic_DNA"/>
</dbReference>
<reference evidence="1 2" key="1">
    <citation type="submission" date="2014-01" db="EMBL/GenBank/DDBJ databases">
        <authorList>
            <person name="Durkin A.S."/>
            <person name="McCorrison J."/>
            <person name="Torralba M."/>
            <person name="Gillis M."/>
            <person name="Haft D.H."/>
            <person name="Methe B."/>
            <person name="Sutton G."/>
            <person name="Nelson K.E."/>
        </authorList>
    </citation>
    <scope>NUCLEOTIDE SEQUENCE [LARGE SCALE GENOMIC DNA]</scope>
    <source>
        <strain evidence="1 2">ATCC 33093</strain>
    </source>
</reference>
<protein>
    <submittedName>
        <fullName evidence="1">Uncharacterized protein</fullName>
    </submittedName>
</protein>
<evidence type="ECO:0000313" key="2">
    <source>
        <dbReference type="Proteomes" id="UP000022645"/>
    </source>
</evidence>
<evidence type="ECO:0000313" key="1">
    <source>
        <dbReference type="EMBL" id="EUC52494.1"/>
    </source>
</evidence>
<organism evidence="1 2">
    <name type="scientific">Mogibacterium timidum ATCC 33093</name>
    <dbReference type="NCBI Taxonomy" id="1401079"/>
    <lineage>
        <taxon>Bacteria</taxon>
        <taxon>Bacillati</taxon>
        <taxon>Bacillota</taxon>
        <taxon>Clostridia</taxon>
        <taxon>Peptostreptococcales</taxon>
        <taxon>Anaerovoracaceae</taxon>
        <taxon>Mogibacterium</taxon>
    </lineage>
</organism>
<proteinExistence type="predicted"/>
<accession>X8ITJ2</accession>
<dbReference type="AlphaFoldDB" id="X8ITJ2"/>
<dbReference type="RefSeq" id="WP_276324510.1">
    <property type="nucleotide sequence ID" value="NZ_JALU01000016.1"/>
</dbReference>
<comment type="caution">
    <text evidence="1">The sequence shown here is derived from an EMBL/GenBank/DDBJ whole genome shotgun (WGS) entry which is preliminary data.</text>
</comment>